<organism evidence="1 2">
    <name type="scientific">Clostridium kluyveri</name>
    <dbReference type="NCBI Taxonomy" id="1534"/>
    <lineage>
        <taxon>Bacteria</taxon>
        <taxon>Bacillati</taxon>
        <taxon>Bacillota</taxon>
        <taxon>Clostridia</taxon>
        <taxon>Eubacteriales</taxon>
        <taxon>Clostridiaceae</taxon>
        <taxon>Clostridium</taxon>
    </lineage>
</organism>
<accession>A0A1L5F877</accession>
<gene>
    <name evidence="1" type="ORF">BS101_11000</name>
</gene>
<proteinExistence type="predicted"/>
<evidence type="ECO:0000313" key="2">
    <source>
        <dbReference type="Proteomes" id="UP000184604"/>
    </source>
</evidence>
<evidence type="ECO:0000313" key="1">
    <source>
        <dbReference type="EMBL" id="APM39236.1"/>
    </source>
</evidence>
<dbReference type="RefSeq" id="WP_073538870.1">
    <property type="nucleotide sequence ID" value="NZ_CP018335.1"/>
</dbReference>
<protein>
    <submittedName>
        <fullName evidence="1">Uncharacterized protein</fullName>
    </submittedName>
</protein>
<sequence length="88" mass="10980">MKYDDFPYYLKYNNEEIQCHVFRWDNTLRAKCKYKNTLVECTCSYRKYLEDMSIIETMIKRHLKTIDEKGEEFYQHYKLKELMEILKS</sequence>
<dbReference type="Proteomes" id="UP000184604">
    <property type="component" value="Chromosome"/>
</dbReference>
<dbReference type="AlphaFoldDB" id="A0A1L5F877"/>
<name>A0A1L5F877_CLOKL</name>
<reference evidence="1 2" key="1">
    <citation type="submission" date="2016-12" db="EMBL/GenBank/DDBJ databases">
        <title>Complete genome sequence of Clostridium kluyveri JZZ isolated from the pit mud of a Chinese flavor liquor-making factory.</title>
        <authorList>
            <person name="Wang Y."/>
        </authorList>
    </citation>
    <scope>NUCLEOTIDE SEQUENCE [LARGE SCALE GENOMIC DNA]</scope>
    <source>
        <strain evidence="1 2">JZZ</strain>
    </source>
</reference>
<dbReference type="EMBL" id="CP018335">
    <property type="protein sequence ID" value="APM39236.1"/>
    <property type="molecule type" value="Genomic_DNA"/>
</dbReference>